<evidence type="ECO:0000313" key="1">
    <source>
        <dbReference type="EMBL" id="JAQ00881.1"/>
    </source>
</evidence>
<feature type="non-terminal residue" evidence="1">
    <location>
        <position position="1"/>
    </location>
</feature>
<protein>
    <submittedName>
        <fullName evidence="1">Uncharacterized protein</fullName>
    </submittedName>
</protein>
<dbReference type="AlphaFoldDB" id="A0A146KWL4"/>
<organism evidence="1">
    <name type="scientific">Lygus hesperus</name>
    <name type="common">Western plant bug</name>
    <dbReference type="NCBI Taxonomy" id="30085"/>
    <lineage>
        <taxon>Eukaryota</taxon>
        <taxon>Metazoa</taxon>
        <taxon>Ecdysozoa</taxon>
        <taxon>Arthropoda</taxon>
        <taxon>Hexapoda</taxon>
        <taxon>Insecta</taxon>
        <taxon>Pterygota</taxon>
        <taxon>Neoptera</taxon>
        <taxon>Paraneoptera</taxon>
        <taxon>Hemiptera</taxon>
        <taxon>Heteroptera</taxon>
        <taxon>Panheteroptera</taxon>
        <taxon>Cimicomorpha</taxon>
        <taxon>Miridae</taxon>
        <taxon>Mirini</taxon>
        <taxon>Lygus</taxon>
    </lineage>
</organism>
<name>A0A146KWL4_LYGHE</name>
<gene>
    <name evidence="1" type="ORF">g.95131</name>
</gene>
<proteinExistence type="predicted"/>
<accession>A0A146KWL4</accession>
<reference evidence="1" key="1">
    <citation type="journal article" date="2016" name="Gigascience">
        <title>De novo construction of an expanded transcriptome assembly for the western tarnished plant bug, Lygus hesperus.</title>
        <authorList>
            <person name="Tassone E.E."/>
            <person name="Geib S.M."/>
            <person name="Hall B."/>
            <person name="Fabrick J.A."/>
            <person name="Brent C.S."/>
            <person name="Hull J.J."/>
        </authorList>
    </citation>
    <scope>NUCLEOTIDE SEQUENCE</scope>
</reference>
<dbReference type="EMBL" id="GDHC01017748">
    <property type="protein sequence ID" value="JAQ00881.1"/>
    <property type="molecule type" value="Transcribed_RNA"/>
</dbReference>
<sequence length="109" mass="12449">RERKRERNFIRDDNKKKNRHHNITITNYLHVIIVIVMDCNAGVQLSQQLQKDAMLMHGGVRVDSNMNVQDTVMHSPIIVSPMQMAPPPSSHNVASVPDWAQAFASQHQQ</sequence>